<proteinExistence type="predicted"/>
<feature type="compositionally biased region" description="Low complexity" evidence="1">
    <location>
        <begin position="23"/>
        <end position="41"/>
    </location>
</feature>
<organism evidence="2 3">
    <name type="scientific">Mucor circinelloides f. lusitanicus</name>
    <name type="common">Mucor racemosus var. lusitanicus</name>
    <dbReference type="NCBI Taxonomy" id="29924"/>
    <lineage>
        <taxon>Eukaryota</taxon>
        <taxon>Fungi</taxon>
        <taxon>Fungi incertae sedis</taxon>
        <taxon>Mucoromycota</taxon>
        <taxon>Mucoromycotina</taxon>
        <taxon>Mucoromycetes</taxon>
        <taxon>Mucorales</taxon>
        <taxon>Mucorineae</taxon>
        <taxon>Mucoraceae</taxon>
        <taxon>Mucor</taxon>
    </lineage>
</organism>
<feature type="compositionally biased region" description="Pro residues" evidence="1">
    <location>
        <begin position="42"/>
        <end position="53"/>
    </location>
</feature>
<evidence type="ECO:0000313" key="3">
    <source>
        <dbReference type="Proteomes" id="UP000469890"/>
    </source>
</evidence>
<dbReference type="Proteomes" id="UP000469890">
    <property type="component" value="Unassembled WGS sequence"/>
</dbReference>
<sequence length="509" mass="58230">MTDLTAHRQPPPPPPPPPPPQQQQPQQSQPSQPLQQSQPQPHQRPTPPLPPHQPFHQQLSTSLPIKRQTSRPDPRLIANERKKLKLSNNEPCQLEVTLKKGNDQVCRVTLSGAAGKVPQLGRIKHLLKLQNPQGKEITINTFLPLKRLSDYLPAERTLSFMSVAPTDQFIQAGKLRNFMSVNEITGIVCHPDMPTEALFIMAAKDVSKVSNLPADTGFQHARLDQLFAIFVDNLPPRPRVNFQDVDYVDDSDQLFTWRQMCRYLKFPAQLQHLYQTTSFLVYGHSESSVMLNKACMSLPPVTRKPTNPLVPHNIMMFDRFNNELQHKNLLKHKREPVTQIWEFGVPNFYYGDIEPACEVFPQHSGGFITTDAVNMVNNPHIIESICSQIKKFNDIPVAFGEWKFVLPHNFLQSFKQLLKDGHDSVAVQEALIYLTIALSNGDIEIMRTWPEEKQEPNCIVFIKHVLREYYRKKQYFVYVDDVDAVSAHSKETHVSIDFVTTDTIFKTFA</sequence>
<evidence type="ECO:0000313" key="2">
    <source>
        <dbReference type="EMBL" id="KAF1801846.1"/>
    </source>
</evidence>
<gene>
    <name evidence="2" type="ORF">FB192DRAFT_1374934</name>
</gene>
<protein>
    <submittedName>
        <fullName evidence="2">Uncharacterized protein</fullName>
    </submittedName>
</protein>
<feature type="compositionally biased region" description="Pro residues" evidence="1">
    <location>
        <begin position="9"/>
        <end position="22"/>
    </location>
</feature>
<reference evidence="2 3" key="1">
    <citation type="submission" date="2019-09" db="EMBL/GenBank/DDBJ databases">
        <authorList>
            <consortium name="DOE Joint Genome Institute"/>
            <person name="Mondo S.J."/>
            <person name="Navarro-Mendoza M.I."/>
            <person name="Perez-Arques C."/>
            <person name="Panchal S."/>
            <person name="Nicolas F.E."/>
            <person name="Ganguly P."/>
            <person name="Pangilinan J."/>
            <person name="Grigoriev I."/>
            <person name="Heitman J."/>
            <person name="Sanya K."/>
            <person name="Garre V."/>
        </authorList>
    </citation>
    <scope>NUCLEOTIDE SEQUENCE [LARGE SCALE GENOMIC DNA]</scope>
    <source>
        <strain evidence="2 3">MU402</strain>
    </source>
</reference>
<dbReference type="AlphaFoldDB" id="A0A8H4BGY4"/>
<evidence type="ECO:0000256" key="1">
    <source>
        <dbReference type="SAM" id="MobiDB-lite"/>
    </source>
</evidence>
<comment type="caution">
    <text evidence="2">The sequence shown here is derived from an EMBL/GenBank/DDBJ whole genome shotgun (WGS) entry which is preliminary data.</text>
</comment>
<name>A0A8H4BGY4_MUCCL</name>
<accession>A0A8H4BGY4</accession>
<feature type="region of interest" description="Disordered" evidence="1">
    <location>
        <begin position="1"/>
        <end position="74"/>
    </location>
</feature>
<dbReference type="EMBL" id="JAAECE010000004">
    <property type="protein sequence ID" value="KAF1801846.1"/>
    <property type="molecule type" value="Genomic_DNA"/>
</dbReference>
<dbReference type="SUPFAM" id="SSF101447">
    <property type="entry name" value="Formin homology 2 domain (FH2 domain)"/>
    <property type="match status" value="1"/>
</dbReference>